<feature type="domain" description="Type II methyltransferase M.TaqI-like" evidence="9">
    <location>
        <begin position="566"/>
        <end position="830"/>
    </location>
</feature>
<dbReference type="GO" id="GO:0004519">
    <property type="term" value="F:endonuclease activity"/>
    <property type="evidence" value="ECO:0007669"/>
    <property type="project" value="UniProtKB-KW"/>
</dbReference>
<keyword evidence="11" id="KW-0540">Nuclease</keyword>
<dbReference type="InterPro" id="IPR029063">
    <property type="entry name" value="SAM-dependent_MTases_sf"/>
</dbReference>
<gene>
    <name evidence="11" type="ORF">NDI89_08195</name>
</gene>
<accession>A0A9Q4L066</accession>
<dbReference type="Pfam" id="PF07669">
    <property type="entry name" value="Eco57I"/>
    <property type="match status" value="1"/>
</dbReference>
<feature type="domain" description="TaqI-like C-terminal specificity" evidence="10">
    <location>
        <begin position="935"/>
        <end position="1049"/>
    </location>
</feature>
<dbReference type="SUPFAM" id="SSF53335">
    <property type="entry name" value="S-adenosyl-L-methionine-dependent methyltransferases"/>
    <property type="match status" value="1"/>
</dbReference>
<protein>
    <recommendedName>
        <fullName evidence="1">site-specific DNA-methyltransferase (adenine-specific)</fullName>
        <ecNumber evidence="1">2.1.1.72</ecNumber>
    </recommendedName>
</protein>
<dbReference type="PRINTS" id="PR00507">
    <property type="entry name" value="N12N6MTFRASE"/>
</dbReference>
<feature type="region of interest" description="Disordered" evidence="8">
    <location>
        <begin position="625"/>
        <end position="649"/>
    </location>
</feature>
<dbReference type="RefSeq" id="WP_277521052.1">
    <property type="nucleotide sequence ID" value="NZ_JAMQOT010000002.1"/>
</dbReference>
<evidence type="ECO:0000256" key="1">
    <source>
        <dbReference type="ARBA" id="ARBA00011900"/>
    </source>
</evidence>
<dbReference type="Gene3D" id="3.40.50.150">
    <property type="entry name" value="Vaccinia Virus protein VP39"/>
    <property type="match status" value="1"/>
</dbReference>
<dbReference type="InterPro" id="IPR011639">
    <property type="entry name" value="MethylTrfase_TaqI-like_dom"/>
</dbReference>
<dbReference type="InterPro" id="IPR025931">
    <property type="entry name" value="TaqI_C"/>
</dbReference>
<dbReference type="InterPro" id="IPR023135">
    <property type="entry name" value="N6_DNA_MeTrfase_TaqI_C"/>
</dbReference>
<organism evidence="11 12">
    <name type="scientific">Natrinema salsiterrestre</name>
    <dbReference type="NCBI Taxonomy" id="2950540"/>
    <lineage>
        <taxon>Archaea</taxon>
        <taxon>Methanobacteriati</taxon>
        <taxon>Methanobacteriota</taxon>
        <taxon>Stenosarchaea group</taxon>
        <taxon>Halobacteria</taxon>
        <taxon>Halobacteriales</taxon>
        <taxon>Natrialbaceae</taxon>
        <taxon>Natrinema</taxon>
    </lineage>
</organism>
<keyword evidence="11" id="KW-0255">Endonuclease</keyword>
<dbReference type="AlphaFoldDB" id="A0A9Q4L066"/>
<dbReference type="InterPro" id="IPR002052">
    <property type="entry name" value="DNA_methylase_N6_adenine_CS"/>
</dbReference>
<keyword evidence="12" id="KW-1185">Reference proteome</keyword>
<dbReference type="Gene3D" id="3.90.220.10">
    <property type="entry name" value="Adenine-n6-DNA-methyltransferase Taqi, Chain A, domain 2"/>
    <property type="match status" value="1"/>
</dbReference>
<dbReference type="InterPro" id="IPR050953">
    <property type="entry name" value="N4_N6_ade-DNA_methylase"/>
</dbReference>
<name>A0A9Q4L066_9EURY</name>
<comment type="catalytic activity">
    <reaction evidence="7">
        <text>a 2'-deoxyadenosine in DNA + S-adenosyl-L-methionine = an N(6)-methyl-2'-deoxyadenosine in DNA + S-adenosyl-L-homocysteine + H(+)</text>
        <dbReference type="Rhea" id="RHEA:15197"/>
        <dbReference type="Rhea" id="RHEA-COMP:12418"/>
        <dbReference type="Rhea" id="RHEA-COMP:12419"/>
        <dbReference type="ChEBI" id="CHEBI:15378"/>
        <dbReference type="ChEBI" id="CHEBI:57856"/>
        <dbReference type="ChEBI" id="CHEBI:59789"/>
        <dbReference type="ChEBI" id="CHEBI:90615"/>
        <dbReference type="ChEBI" id="CHEBI:90616"/>
        <dbReference type="EC" id="2.1.1.72"/>
    </reaction>
</comment>
<keyword evidence="5" id="KW-0680">Restriction system</keyword>
<dbReference type="EMBL" id="JAMQOT010000002">
    <property type="protein sequence ID" value="MDF9745566.1"/>
    <property type="molecule type" value="Genomic_DNA"/>
</dbReference>
<sequence length="1277" mass="140631">MQHTPPYRTDRGPFSTRYLEDALPETTAWNAIDAADLRETHDAVSACWERNATSNRTDAARGESVVRGVARALNIPVPEADRGETGGGCETDAVAVAPVGERDHSLDTSGRDAADCGFRVPDYRIHEFLRETPARWAVLTNGRRWRLYRASGIPRPDAYYEIDLPAVLERDREAFKYFYCFFRREAFLDGADGTCFCDEVANGSERFAEELAADLEETAADALAVLAEGFRRHPDNGLGDDPDEETLELLSRSSLVYLYRLLFGFAAERESDSLAGTTDRGERADGLHSLKREIATKLDGPEPAYRLDTDDLQTRLDDLFERIDEKRTPDTSDTGGALPTAGGWLFDTAPDDDARRELRFLATHAIGDAFLATAIDRLARRPTPTDGDAASDRPFVDYSALDARRLGDLYEGLLERTLTVADEPSALEDGGESSGADAVEELVGTGGVRLTTERGERKTTGSYYTPASVVEYIVEHTLEPLVTEIREDVQATRDDREFAAAFARSVFDLDVLDPAMGCGRFLTRVVEYLACEILDAQAEQAARAGPATIEASRDVHWARRRVAERCPYGVDRDPIAVELARLSLWLRTLPAERPPASLGHRLRSGNALVGCDREAIDELAPAIRDRDGTTTGAEPASRGEFEGGPAGVRGRRSRRYRRLEAMANVRTALEFGLDGVPDDAVERMAAAVDDAEAWDRLAREEWFDDAQQRADAEGYFHWPLAFPEILGDAGASGSTGFDAVVGNPPWVATAGRTGCSASMDSRLRSYLADAFETTREQFDLYVAFYEQAVRRSRDGRVGIVVPDSILVRDQSEPIREFVLGETPLSRLVRIGTAFPGVETGAVVCISAEATGEIRCADASDRSSLTSLSYDRIPERVFEERNATRFLLSLDEEMRSIVETVEQHPPLEAFATVSRGEELGKRAARLTASGGPDRRPIVPGSAVHRYGLEDDEIRYIRPEDVAKREEIYRSPKLVFRQTGDSLVGTYDAADRATIKSAYTVRTDSGSSDELKHLLGVLNSPLLNCYHHYTRAAYRAVFPQINQSTVDAFPIALEDGPDPALVDAVDDRLALTSERSGISPDVLEHLGEYDDGDRLGDLDGCRRAVAVATTKLTATTAEWPDLRIGAVDVRTAGSPVVVSATIRYKPDDASRETDRWGYAETELRPALEICGVGEERRLLLEAFVPAAVDRGSGFAGFRNYATKTTSPLERVAAITLPRLADVADGLREFEEARARAAALDERIATIDERIADRVFDRYGVTGDERARVRREFGGEDRTR</sequence>
<dbReference type="PANTHER" id="PTHR33841">
    <property type="entry name" value="DNA METHYLTRANSFERASE YEEA-RELATED"/>
    <property type="match status" value="1"/>
</dbReference>
<evidence type="ECO:0000256" key="5">
    <source>
        <dbReference type="ARBA" id="ARBA00022747"/>
    </source>
</evidence>
<dbReference type="Proteomes" id="UP001154061">
    <property type="component" value="Unassembled WGS sequence"/>
</dbReference>
<evidence type="ECO:0000313" key="11">
    <source>
        <dbReference type="EMBL" id="MDF9745566.1"/>
    </source>
</evidence>
<evidence type="ECO:0000256" key="8">
    <source>
        <dbReference type="SAM" id="MobiDB-lite"/>
    </source>
</evidence>
<evidence type="ECO:0000259" key="10">
    <source>
        <dbReference type="Pfam" id="PF12950"/>
    </source>
</evidence>
<keyword evidence="6" id="KW-0238">DNA-binding</keyword>
<evidence type="ECO:0000256" key="3">
    <source>
        <dbReference type="ARBA" id="ARBA00022679"/>
    </source>
</evidence>
<dbReference type="EC" id="2.1.1.72" evidence="1"/>
<reference evidence="11" key="1">
    <citation type="submission" date="2022-06" db="EMBL/GenBank/DDBJ databases">
        <title>Natrinema sp. a new haloarchaeum isolate from saline soil.</title>
        <authorList>
            <person name="Strakova D."/>
            <person name="Galisteo C."/>
            <person name="Sanchez-Porro C."/>
            <person name="Ventosa A."/>
        </authorList>
    </citation>
    <scope>NUCLEOTIDE SEQUENCE</scope>
    <source>
        <strain evidence="11">S1CR25-10</strain>
    </source>
</reference>
<comment type="caution">
    <text evidence="11">The sequence shown here is derived from an EMBL/GenBank/DDBJ whole genome shotgun (WGS) entry which is preliminary data.</text>
</comment>
<dbReference type="Pfam" id="PF12950">
    <property type="entry name" value="TaqI_C"/>
    <property type="match status" value="1"/>
</dbReference>
<dbReference type="GO" id="GO:0032259">
    <property type="term" value="P:methylation"/>
    <property type="evidence" value="ECO:0007669"/>
    <property type="project" value="UniProtKB-KW"/>
</dbReference>
<keyword evidence="4" id="KW-0949">S-adenosyl-L-methionine</keyword>
<keyword evidence="2" id="KW-0489">Methyltransferase</keyword>
<evidence type="ECO:0000256" key="4">
    <source>
        <dbReference type="ARBA" id="ARBA00022691"/>
    </source>
</evidence>
<dbReference type="GO" id="GO:0003677">
    <property type="term" value="F:DNA binding"/>
    <property type="evidence" value="ECO:0007669"/>
    <property type="project" value="UniProtKB-KW"/>
</dbReference>
<proteinExistence type="predicted"/>
<dbReference type="PROSITE" id="PS00092">
    <property type="entry name" value="N6_MTASE"/>
    <property type="match status" value="1"/>
</dbReference>
<evidence type="ECO:0000256" key="7">
    <source>
        <dbReference type="ARBA" id="ARBA00047942"/>
    </source>
</evidence>
<keyword evidence="3" id="KW-0808">Transferase</keyword>
<evidence type="ECO:0000313" key="12">
    <source>
        <dbReference type="Proteomes" id="UP001154061"/>
    </source>
</evidence>
<dbReference type="PANTHER" id="PTHR33841:SF1">
    <property type="entry name" value="DNA METHYLTRANSFERASE A"/>
    <property type="match status" value="1"/>
</dbReference>
<dbReference type="GO" id="GO:0009307">
    <property type="term" value="P:DNA restriction-modification system"/>
    <property type="evidence" value="ECO:0007669"/>
    <property type="project" value="UniProtKB-KW"/>
</dbReference>
<evidence type="ECO:0000259" key="9">
    <source>
        <dbReference type="Pfam" id="PF07669"/>
    </source>
</evidence>
<evidence type="ECO:0000256" key="6">
    <source>
        <dbReference type="ARBA" id="ARBA00023125"/>
    </source>
</evidence>
<dbReference type="GO" id="GO:0009007">
    <property type="term" value="F:site-specific DNA-methyltransferase (adenine-specific) activity"/>
    <property type="evidence" value="ECO:0007669"/>
    <property type="project" value="UniProtKB-EC"/>
</dbReference>
<keyword evidence="11" id="KW-0378">Hydrolase</keyword>
<evidence type="ECO:0000256" key="2">
    <source>
        <dbReference type="ARBA" id="ARBA00022603"/>
    </source>
</evidence>